<proteinExistence type="predicted"/>
<dbReference type="RefSeq" id="WP_246532560.1">
    <property type="nucleotide sequence ID" value="NZ_JACHJY010000003.1"/>
</dbReference>
<sequence>MVLVSPPFASDPLLAGLLLAVLLWLGEALALGVWDAEAEGDDEAEAEAEADALAGPLGEALGGAAAPLRSAATSSTVVPSLPLPQAEDRRSAPPAAAVTRVRRIRRGR</sequence>
<dbReference type="EMBL" id="JACHJY010000003">
    <property type="protein sequence ID" value="MBB4981521.1"/>
    <property type="molecule type" value="Genomic_DNA"/>
</dbReference>
<gene>
    <name evidence="2" type="ORF">GGE06_002431</name>
</gene>
<evidence type="ECO:0000313" key="3">
    <source>
        <dbReference type="Proteomes" id="UP000582643"/>
    </source>
</evidence>
<keyword evidence="3" id="KW-1185">Reference proteome</keyword>
<dbReference type="AlphaFoldDB" id="A0A7W7TYX5"/>
<organism evidence="2 3">
    <name type="scientific">Streptomyces nymphaeiformis</name>
    <dbReference type="NCBI Taxonomy" id="2663842"/>
    <lineage>
        <taxon>Bacteria</taxon>
        <taxon>Bacillati</taxon>
        <taxon>Actinomycetota</taxon>
        <taxon>Actinomycetes</taxon>
        <taxon>Kitasatosporales</taxon>
        <taxon>Streptomycetaceae</taxon>
        <taxon>Streptomyces</taxon>
    </lineage>
</organism>
<protein>
    <submittedName>
        <fullName evidence="2">Uncharacterized protein</fullName>
    </submittedName>
</protein>
<accession>A0A7W7TYX5</accession>
<evidence type="ECO:0000256" key="1">
    <source>
        <dbReference type="SAM" id="MobiDB-lite"/>
    </source>
</evidence>
<name>A0A7W7TYX5_9ACTN</name>
<feature type="region of interest" description="Disordered" evidence="1">
    <location>
        <begin position="74"/>
        <end position="108"/>
    </location>
</feature>
<comment type="caution">
    <text evidence="2">The sequence shown here is derived from an EMBL/GenBank/DDBJ whole genome shotgun (WGS) entry which is preliminary data.</text>
</comment>
<reference evidence="2 3" key="1">
    <citation type="submission" date="2020-08" db="EMBL/GenBank/DDBJ databases">
        <title>Genomic Encyclopedia of Type Strains, Phase III (KMG-III): the genomes of soil and plant-associated and newly described type strains.</title>
        <authorList>
            <person name="Whitman W."/>
        </authorList>
    </citation>
    <scope>NUCLEOTIDE SEQUENCE [LARGE SCALE GENOMIC DNA]</scope>
    <source>
        <strain evidence="2 3">SFB5A</strain>
    </source>
</reference>
<evidence type="ECO:0000313" key="2">
    <source>
        <dbReference type="EMBL" id="MBB4981521.1"/>
    </source>
</evidence>
<dbReference type="Proteomes" id="UP000582643">
    <property type="component" value="Unassembled WGS sequence"/>
</dbReference>